<dbReference type="InterPro" id="IPR029044">
    <property type="entry name" value="Nucleotide-diphossugar_trans"/>
</dbReference>
<dbReference type="EMBL" id="UYRV01010458">
    <property type="protein sequence ID" value="VDK57453.1"/>
    <property type="molecule type" value="Genomic_DNA"/>
</dbReference>
<keyword evidence="6" id="KW-0812">Transmembrane</keyword>
<sequence length="122" mass="14242">MDDDQFRKVWNELSPKWPAGFWDDWMREPENRKGRHCIRPEISRTKMTALGKKGASKGQFFDKHVAKVILNKAPVTFTLMNLDYLLNPTYDLEFDRMVYSSPLVDISEVNATLAKGEYKSLR</sequence>
<keyword evidence="19" id="KW-1185">Reference proteome</keyword>
<evidence type="ECO:0000256" key="8">
    <source>
        <dbReference type="ARBA" id="ARBA00022968"/>
    </source>
</evidence>
<evidence type="ECO:0000256" key="2">
    <source>
        <dbReference type="ARBA" id="ARBA00004922"/>
    </source>
</evidence>
<keyword evidence="4 17" id="KW-0328">Glycosyltransferase</keyword>
<evidence type="ECO:0000256" key="14">
    <source>
        <dbReference type="ARBA" id="ARBA00038949"/>
    </source>
</evidence>
<dbReference type="EC" id="2.4.1.101" evidence="14 17"/>
<dbReference type="GO" id="GO:0003827">
    <property type="term" value="F:alpha-1,3-mannosylglycoprotein 2-beta-N-acetylglucosaminyltransferase activity"/>
    <property type="evidence" value="ECO:0007669"/>
    <property type="project" value="UniProtKB-UniRule"/>
</dbReference>
<dbReference type="Proteomes" id="UP000271889">
    <property type="component" value="Unassembled WGS sequence"/>
</dbReference>
<dbReference type="UniPathway" id="UPA00378"/>
<reference evidence="18 19" key="1">
    <citation type="submission" date="2018-11" db="EMBL/GenBank/DDBJ databases">
        <authorList>
            <consortium name="Pathogen Informatics"/>
        </authorList>
    </citation>
    <scope>NUCLEOTIDE SEQUENCE [LARGE SCALE GENOMIC DNA]</scope>
</reference>
<evidence type="ECO:0000256" key="16">
    <source>
        <dbReference type="ARBA" id="ARBA00049421"/>
    </source>
</evidence>
<dbReference type="Gene3D" id="3.90.550.10">
    <property type="entry name" value="Spore Coat Polysaccharide Biosynthesis Protein SpsA, Chain A"/>
    <property type="match status" value="1"/>
</dbReference>
<dbReference type="InterPro" id="IPR004139">
    <property type="entry name" value="Glyco_trans_13"/>
</dbReference>
<evidence type="ECO:0000256" key="15">
    <source>
        <dbReference type="ARBA" id="ARBA00041712"/>
    </source>
</evidence>
<dbReference type="PANTHER" id="PTHR10468">
    <property type="entry name" value="PROTEIN O-LINKED-MANNOSE BETA-1,2-N-ACETYLGLUCOSAMINYLTRANSFERASE 1/ALPHA-1,3-MANNOSYL-GLYCOPROTEIN 2-BETA-N-ACETYLGLUCOSAMINYLTRANSFERASE"/>
    <property type="match status" value="1"/>
</dbReference>
<proteinExistence type="inferred from homology"/>
<evidence type="ECO:0000256" key="10">
    <source>
        <dbReference type="ARBA" id="ARBA00023034"/>
    </source>
</evidence>
<evidence type="ECO:0000256" key="9">
    <source>
        <dbReference type="ARBA" id="ARBA00022989"/>
    </source>
</evidence>
<evidence type="ECO:0000313" key="18">
    <source>
        <dbReference type="EMBL" id="VDK57453.1"/>
    </source>
</evidence>
<comment type="catalytic activity">
    <reaction evidence="16 17">
        <text>N(4)-(alpha-D-Man-(1-&gt;3)-[alpha-D-Man-(1-&gt;3)-[alpha-D-Man-(1-&gt;6)]-alpha-D-Man-(1-&gt;6)]-beta-D-Man-(1-&gt;4)-beta-D-GlcNAc-(1-&gt;4)-beta-D-GlcNAc)-L-asparaginyl-[protein] (N-glucan mannose isomer 5A1,2) + UDP-N-acetyl-alpha-D-glucosamine = N(4)-{beta-D-GlcNAc-(1-&gt;2)-alpha-D-Man-(1-&gt;3)-[alpha-D-Man-(1-&gt;3)-[alpha-D-Man-(1-&gt;6)]-alpha-D-Man-(1-&gt;6)]-beta-D-Man-(1-&gt;4)-beta-D-GlcNAc-(1-&gt;4)-beta-D-GlcNAc}-L-asparaginyl-[protein] + UDP + H(+)</text>
        <dbReference type="Rhea" id="RHEA:11456"/>
        <dbReference type="Rhea" id="RHEA-COMP:14367"/>
        <dbReference type="Rhea" id="RHEA-COMP:14368"/>
        <dbReference type="ChEBI" id="CHEBI:15378"/>
        <dbReference type="ChEBI" id="CHEBI:57705"/>
        <dbReference type="ChEBI" id="CHEBI:58223"/>
        <dbReference type="ChEBI" id="CHEBI:59087"/>
        <dbReference type="ChEBI" id="CHEBI:60625"/>
        <dbReference type="EC" id="2.4.1.101"/>
    </reaction>
</comment>
<keyword evidence="10 17" id="KW-0333">Golgi apparatus</keyword>
<keyword evidence="8 17" id="KW-0735">Signal-anchor</keyword>
<comment type="subcellular location">
    <subcellularLocation>
        <location evidence="1 17">Golgi apparatus membrane</location>
        <topology evidence="1 17">Single-pass type II membrane protein</topology>
    </subcellularLocation>
</comment>
<evidence type="ECO:0000256" key="6">
    <source>
        <dbReference type="ARBA" id="ARBA00022692"/>
    </source>
</evidence>
<keyword evidence="9" id="KW-1133">Transmembrane helix</keyword>
<keyword evidence="12 17" id="KW-0464">Manganese</keyword>
<comment type="cofactor">
    <cofactor evidence="17">
        <name>Mn(2+)</name>
        <dbReference type="ChEBI" id="CHEBI:29035"/>
    </cofactor>
    <text evidence="17">The cofactor is mostly bound to the substrate.</text>
</comment>
<evidence type="ECO:0000256" key="17">
    <source>
        <dbReference type="RuleBase" id="RU368119"/>
    </source>
</evidence>
<evidence type="ECO:0000256" key="4">
    <source>
        <dbReference type="ARBA" id="ARBA00022676"/>
    </source>
</evidence>
<evidence type="ECO:0000256" key="7">
    <source>
        <dbReference type="ARBA" id="ARBA00022723"/>
    </source>
</evidence>
<gene>
    <name evidence="18" type="ORF">CGOC_LOCUS3992</name>
</gene>
<evidence type="ECO:0000256" key="11">
    <source>
        <dbReference type="ARBA" id="ARBA00023136"/>
    </source>
</evidence>
<dbReference type="GO" id="GO:0030145">
    <property type="term" value="F:manganese ion binding"/>
    <property type="evidence" value="ECO:0007669"/>
    <property type="project" value="UniProtKB-UniRule"/>
</dbReference>
<evidence type="ECO:0000256" key="3">
    <source>
        <dbReference type="ARBA" id="ARBA00006492"/>
    </source>
</evidence>
<dbReference type="AlphaFoldDB" id="A0A3P6RN26"/>
<keyword evidence="7 17" id="KW-0479">Metal-binding</keyword>
<evidence type="ECO:0000256" key="13">
    <source>
        <dbReference type="ARBA" id="ARBA00037706"/>
    </source>
</evidence>
<name>A0A3P6RN26_CYLGO</name>
<comment type="similarity">
    <text evidence="3 17">Belongs to the glycosyltransferase 13 family.</text>
</comment>
<keyword evidence="11" id="KW-0472">Membrane</keyword>
<evidence type="ECO:0000313" key="19">
    <source>
        <dbReference type="Proteomes" id="UP000271889"/>
    </source>
</evidence>
<dbReference type="Pfam" id="PF03071">
    <property type="entry name" value="GNT-I"/>
    <property type="match status" value="1"/>
</dbReference>
<dbReference type="SUPFAM" id="SSF53448">
    <property type="entry name" value="Nucleotide-diphospho-sugar transferases"/>
    <property type="match status" value="1"/>
</dbReference>
<comment type="function">
    <text evidence="13 17">Initiates complex N-linked carbohydrate formation. Essential for the conversion of high-mannose to hybrid and complex N-glycans.</text>
</comment>
<protein>
    <recommendedName>
        <fullName evidence="14 17">Alpha-1,3-mannosyl-glycoprotein 2-beta-N-acetylglucosaminyltransferase</fullName>
        <shortName evidence="17">GNT-I</shortName>
        <shortName evidence="17">GlcNAc-T I</shortName>
        <ecNumber evidence="14 17">2.4.1.101</ecNumber>
    </recommendedName>
    <alternativeName>
        <fullName evidence="15 17">N-glycosyl-oligosaccharide-glycoprotein N-acetylglucosaminyltransferase I</fullName>
    </alternativeName>
</protein>
<accession>A0A3P6RN26</accession>
<dbReference type="InterPro" id="IPR052261">
    <property type="entry name" value="Glycosyltransferase_13"/>
</dbReference>
<dbReference type="GO" id="GO:0000139">
    <property type="term" value="C:Golgi membrane"/>
    <property type="evidence" value="ECO:0007669"/>
    <property type="project" value="UniProtKB-SubCell"/>
</dbReference>
<dbReference type="GO" id="GO:0006487">
    <property type="term" value="P:protein N-linked glycosylation"/>
    <property type="evidence" value="ECO:0007669"/>
    <property type="project" value="TreeGrafter"/>
</dbReference>
<evidence type="ECO:0000256" key="12">
    <source>
        <dbReference type="ARBA" id="ARBA00023211"/>
    </source>
</evidence>
<keyword evidence="5" id="KW-0808">Transferase</keyword>
<comment type="pathway">
    <text evidence="2 17">Protein modification; protein glycosylation.</text>
</comment>
<dbReference type="PANTHER" id="PTHR10468:SF0">
    <property type="entry name" value="ALPHA-1,3-MANNOSYL-GLYCOPROTEIN 2-BETA-N-ACETYLGLUCOSAMINYLTRANSFERASE"/>
    <property type="match status" value="1"/>
</dbReference>
<evidence type="ECO:0000256" key="1">
    <source>
        <dbReference type="ARBA" id="ARBA00004323"/>
    </source>
</evidence>
<evidence type="ECO:0000256" key="5">
    <source>
        <dbReference type="ARBA" id="ARBA00022679"/>
    </source>
</evidence>
<dbReference type="OrthoDB" id="440755at2759"/>
<organism evidence="18 19">
    <name type="scientific">Cylicostephanus goldi</name>
    <name type="common">Nematode worm</name>
    <dbReference type="NCBI Taxonomy" id="71465"/>
    <lineage>
        <taxon>Eukaryota</taxon>
        <taxon>Metazoa</taxon>
        <taxon>Ecdysozoa</taxon>
        <taxon>Nematoda</taxon>
        <taxon>Chromadorea</taxon>
        <taxon>Rhabditida</taxon>
        <taxon>Rhabditina</taxon>
        <taxon>Rhabditomorpha</taxon>
        <taxon>Strongyloidea</taxon>
        <taxon>Strongylidae</taxon>
        <taxon>Cylicostephanus</taxon>
    </lineage>
</organism>